<evidence type="ECO:0000313" key="1">
    <source>
        <dbReference type="EMBL" id="GBP27685.1"/>
    </source>
</evidence>
<keyword evidence="2" id="KW-1185">Reference proteome</keyword>
<proteinExistence type="predicted"/>
<evidence type="ECO:0000313" key="2">
    <source>
        <dbReference type="Proteomes" id="UP000299102"/>
    </source>
</evidence>
<protein>
    <submittedName>
        <fullName evidence="1">Uncharacterized protein</fullName>
    </submittedName>
</protein>
<comment type="caution">
    <text evidence="1">The sequence shown here is derived from an EMBL/GenBank/DDBJ whole genome shotgun (WGS) entry which is preliminary data.</text>
</comment>
<dbReference type="AlphaFoldDB" id="A0A4C1UMP2"/>
<sequence length="96" mass="11197">MNQTRPYKGARRPTLKYVELSRISENENNKRVVWDTRPLNQRPAPLQRQRAVCAGADENENGQVRIAIRAKRDGRRLDLCVNHIIYYLRPAVSPAW</sequence>
<organism evidence="1 2">
    <name type="scientific">Eumeta variegata</name>
    <name type="common">Bagworm moth</name>
    <name type="synonym">Eumeta japonica</name>
    <dbReference type="NCBI Taxonomy" id="151549"/>
    <lineage>
        <taxon>Eukaryota</taxon>
        <taxon>Metazoa</taxon>
        <taxon>Ecdysozoa</taxon>
        <taxon>Arthropoda</taxon>
        <taxon>Hexapoda</taxon>
        <taxon>Insecta</taxon>
        <taxon>Pterygota</taxon>
        <taxon>Neoptera</taxon>
        <taxon>Endopterygota</taxon>
        <taxon>Lepidoptera</taxon>
        <taxon>Glossata</taxon>
        <taxon>Ditrysia</taxon>
        <taxon>Tineoidea</taxon>
        <taxon>Psychidae</taxon>
        <taxon>Oiketicinae</taxon>
        <taxon>Eumeta</taxon>
    </lineage>
</organism>
<dbReference type="Proteomes" id="UP000299102">
    <property type="component" value="Unassembled WGS sequence"/>
</dbReference>
<name>A0A4C1UMP2_EUMVA</name>
<gene>
    <name evidence="1" type="ORF">EVAR_12731_1</name>
</gene>
<accession>A0A4C1UMP2</accession>
<dbReference type="EMBL" id="BGZK01000197">
    <property type="protein sequence ID" value="GBP27685.1"/>
    <property type="molecule type" value="Genomic_DNA"/>
</dbReference>
<reference evidence="1 2" key="1">
    <citation type="journal article" date="2019" name="Commun. Biol.">
        <title>The bagworm genome reveals a unique fibroin gene that provides high tensile strength.</title>
        <authorList>
            <person name="Kono N."/>
            <person name="Nakamura H."/>
            <person name="Ohtoshi R."/>
            <person name="Tomita M."/>
            <person name="Numata K."/>
            <person name="Arakawa K."/>
        </authorList>
    </citation>
    <scope>NUCLEOTIDE SEQUENCE [LARGE SCALE GENOMIC DNA]</scope>
</reference>